<dbReference type="EMBL" id="JBICBT010000106">
    <property type="protein sequence ID" value="KAL3123237.1"/>
    <property type="molecule type" value="Genomic_DNA"/>
</dbReference>
<dbReference type="InterPro" id="IPR010920">
    <property type="entry name" value="LSM_dom_sf"/>
</dbReference>
<dbReference type="AlphaFoldDB" id="A0ABD2M866"/>
<reference evidence="3 4" key="1">
    <citation type="submission" date="2024-10" db="EMBL/GenBank/DDBJ databases">
        <authorList>
            <person name="Kim D."/>
        </authorList>
    </citation>
    <scope>NUCLEOTIDE SEQUENCE [LARGE SCALE GENOMIC DNA]</scope>
    <source>
        <strain evidence="3">BH-2024</strain>
    </source>
</reference>
<feature type="domain" description="Sm" evidence="2">
    <location>
        <begin position="16"/>
        <end position="92"/>
    </location>
</feature>
<dbReference type="SUPFAM" id="SSF50182">
    <property type="entry name" value="Sm-like ribonucleoproteins"/>
    <property type="match status" value="1"/>
</dbReference>
<dbReference type="Proteomes" id="UP001620626">
    <property type="component" value="Unassembled WGS sequence"/>
</dbReference>
<evidence type="ECO:0000313" key="3">
    <source>
        <dbReference type="EMBL" id="KAL3123237.1"/>
    </source>
</evidence>
<evidence type="ECO:0000313" key="4">
    <source>
        <dbReference type="Proteomes" id="UP001620626"/>
    </source>
</evidence>
<evidence type="ECO:0000256" key="1">
    <source>
        <dbReference type="ARBA" id="ARBA00006850"/>
    </source>
</evidence>
<name>A0ABD2M866_9BILA</name>
<comment type="similarity">
    <text evidence="1">Belongs to the snRNP Sm proteins family.</text>
</comment>
<accession>A0ABD2M866</accession>
<sequence length="113" mass="13201">MADTEANNRQNELEMGGVKRWLGETLRIELTDGRVIYGQLVCTDNVPNIILVDSREFWKFKEDEAGGDRTRIPIRRTGTVLIKGEYIKRIFQIVLPEEEMNSIRRKEEETTEM</sequence>
<dbReference type="PANTHER" id="PTHR10701:SF5">
    <property type="entry name" value="N-ALPHA-ACETYLTRANSFERASE 38, NATC AUXILIARY SUBUNIT"/>
    <property type="match status" value="1"/>
</dbReference>
<evidence type="ECO:0000259" key="2">
    <source>
        <dbReference type="SMART" id="SM00651"/>
    </source>
</evidence>
<keyword evidence="4" id="KW-1185">Reference proteome</keyword>
<comment type="caution">
    <text evidence="3">The sequence shown here is derived from an EMBL/GenBank/DDBJ whole genome shotgun (WGS) entry which is preliminary data.</text>
</comment>
<gene>
    <name evidence="3" type="ORF">niasHT_006780</name>
</gene>
<dbReference type="InterPro" id="IPR001163">
    <property type="entry name" value="Sm_dom_euk/arc"/>
</dbReference>
<dbReference type="InterPro" id="IPR050914">
    <property type="entry name" value="snRNP_SmB/NAA38-like"/>
</dbReference>
<organism evidence="3 4">
    <name type="scientific">Heterodera trifolii</name>
    <dbReference type="NCBI Taxonomy" id="157864"/>
    <lineage>
        <taxon>Eukaryota</taxon>
        <taxon>Metazoa</taxon>
        <taxon>Ecdysozoa</taxon>
        <taxon>Nematoda</taxon>
        <taxon>Chromadorea</taxon>
        <taxon>Rhabditida</taxon>
        <taxon>Tylenchina</taxon>
        <taxon>Tylenchomorpha</taxon>
        <taxon>Tylenchoidea</taxon>
        <taxon>Heteroderidae</taxon>
        <taxon>Heteroderinae</taxon>
        <taxon>Heterodera</taxon>
    </lineage>
</organism>
<dbReference type="Pfam" id="PF01423">
    <property type="entry name" value="LSM"/>
    <property type="match status" value="1"/>
</dbReference>
<dbReference type="CDD" id="cd06168">
    <property type="entry name" value="LSMD1"/>
    <property type="match status" value="1"/>
</dbReference>
<dbReference type="InterPro" id="IPR034110">
    <property type="entry name" value="LSMD1_Sm"/>
</dbReference>
<proteinExistence type="inferred from homology"/>
<dbReference type="SMART" id="SM00651">
    <property type="entry name" value="Sm"/>
    <property type="match status" value="1"/>
</dbReference>
<protein>
    <recommendedName>
        <fullName evidence="2">Sm domain-containing protein</fullName>
    </recommendedName>
</protein>
<dbReference type="Gene3D" id="2.30.30.100">
    <property type="match status" value="1"/>
</dbReference>
<dbReference type="PANTHER" id="PTHR10701">
    <property type="entry name" value="SMALL NUCLEAR RIBONUCLEOPROTEIN-ASSOCIATED PROTEIN B AND N"/>
    <property type="match status" value="1"/>
</dbReference>